<dbReference type="EMBL" id="WHVB01000033">
    <property type="protein sequence ID" value="KAF8468047.1"/>
    <property type="molecule type" value="Genomic_DNA"/>
</dbReference>
<sequence length="144" mass="15741">MSPESLMLLLGRFACGVSNEISAQGNKPRSKANNVPSTRRYQDELFGTSDLVNLSFGYRMPRHHRDGRQHYKTCAACCGQADVLCRPDYRNPKVKNPASMQGTSIVANVNRIFAGGGTAKRLLGVDTRFGNYCDSHTGINGTSL</sequence>
<protein>
    <submittedName>
        <fullName evidence="1">Uncharacterized protein</fullName>
    </submittedName>
</protein>
<evidence type="ECO:0000313" key="1">
    <source>
        <dbReference type="EMBL" id="KAF8468047.1"/>
    </source>
</evidence>
<organism evidence="1 2">
    <name type="scientific">Russula ochroleuca</name>
    <dbReference type="NCBI Taxonomy" id="152965"/>
    <lineage>
        <taxon>Eukaryota</taxon>
        <taxon>Fungi</taxon>
        <taxon>Dikarya</taxon>
        <taxon>Basidiomycota</taxon>
        <taxon>Agaricomycotina</taxon>
        <taxon>Agaricomycetes</taxon>
        <taxon>Russulales</taxon>
        <taxon>Russulaceae</taxon>
        <taxon>Russula</taxon>
    </lineage>
</organism>
<dbReference type="Proteomes" id="UP000759537">
    <property type="component" value="Unassembled WGS sequence"/>
</dbReference>
<keyword evidence="2" id="KW-1185">Reference proteome</keyword>
<proteinExistence type="predicted"/>
<reference evidence="1" key="2">
    <citation type="journal article" date="2020" name="Nat. Commun.">
        <title>Large-scale genome sequencing of mycorrhizal fungi provides insights into the early evolution of symbiotic traits.</title>
        <authorList>
            <person name="Miyauchi S."/>
            <person name="Kiss E."/>
            <person name="Kuo A."/>
            <person name="Drula E."/>
            <person name="Kohler A."/>
            <person name="Sanchez-Garcia M."/>
            <person name="Morin E."/>
            <person name="Andreopoulos B."/>
            <person name="Barry K.W."/>
            <person name="Bonito G."/>
            <person name="Buee M."/>
            <person name="Carver A."/>
            <person name="Chen C."/>
            <person name="Cichocki N."/>
            <person name="Clum A."/>
            <person name="Culley D."/>
            <person name="Crous P.W."/>
            <person name="Fauchery L."/>
            <person name="Girlanda M."/>
            <person name="Hayes R.D."/>
            <person name="Keri Z."/>
            <person name="LaButti K."/>
            <person name="Lipzen A."/>
            <person name="Lombard V."/>
            <person name="Magnuson J."/>
            <person name="Maillard F."/>
            <person name="Murat C."/>
            <person name="Nolan M."/>
            <person name="Ohm R.A."/>
            <person name="Pangilinan J."/>
            <person name="Pereira M.F."/>
            <person name="Perotto S."/>
            <person name="Peter M."/>
            <person name="Pfister S."/>
            <person name="Riley R."/>
            <person name="Sitrit Y."/>
            <person name="Stielow J.B."/>
            <person name="Szollosi G."/>
            <person name="Zifcakova L."/>
            <person name="Stursova M."/>
            <person name="Spatafora J.W."/>
            <person name="Tedersoo L."/>
            <person name="Vaario L.M."/>
            <person name="Yamada A."/>
            <person name="Yan M."/>
            <person name="Wang P."/>
            <person name="Xu J."/>
            <person name="Bruns T."/>
            <person name="Baldrian P."/>
            <person name="Vilgalys R."/>
            <person name="Dunand C."/>
            <person name="Henrissat B."/>
            <person name="Grigoriev I.V."/>
            <person name="Hibbett D."/>
            <person name="Nagy L.G."/>
            <person name="Martin F.M."/>
        </authorList>
    </citation>
    <scope>NUCLEOTIDE SEQUENCE</scope>
    <source>
        <strain evidence="1">Prilba</strain>
    </source>
</reference>
<gene>
    <name evidence="1" type="ORF">DFH94DRAFT_848056</name>
</gene>
<comment type="caution">
    <text evidence="1">The sequence shown here is derived from an EMBL/GenBank/DDBJ whole genome shotgun (WGS) entry which is preliminary data.</text>
</comment>
<dbReference type="AlphaFoldDB" id="A0A9P5MQB3"/>
<name>A0A9P5MQB3_9AGAM</name>
<dbReference type="OrthoDB" id="184880at2759"/>
<evidence type="ECO:0000313" key="2">
    <source>
        <dbReference type="Proteomes" id="UP000759537"/>
    </source>
</evidence>
<accession>A0A9P5MQB3</accession>
<reference evidence="1" key="1">
    <citation type="submission" date="2019-10" db="EMBL/GenBank/DDBJ databases">
        <authorList>
            <consortium name="DOE Joint Genome Institute"/>
            <person name="Kuo A."/>
            <person name="Miyauchi S."/>
            <person name="Kiss E."/>
            <person name="Drula E."/>
            <person name="Kohler A."/>
            <person name="Sanchez-Garcia M."/>
            <person name="Andreopoulos B."/>
            <person name="Barry K.W."/>
            <person name="Bonito G."/>
            <person name="Buee M."/>
            <person name="Carver A."/>
            <person name="Chen C."/>
            <person name="Cichocki N."/>
            <person name="Clum A."/>
            <person name="Culley D."/>
            <person name="Crous P.W."/>
            <person name="Fauchery L."/>
            <person name="Girlanda M."/>
            <person name="Hayes R."/>
            <person name="Keri Z."/>
            <person name="LaButti K."/>
            <person name="Lipzen A."/>
            <person name="Lombard V."/>
            <person name="Magnuson J."/>
            <person name="Maillard F."/>
            <person name="Morin E."/>
            <person name="Murat C."/>
            <person name="Nolan M."/>
            <person name="Ohm R."/>
            <person name="Pangilinan J."/>
            <person name="Pereira M."/>
            <person name="Perotto S."/>
            <person name="Peter M."/>
            <person name="Riley R."/>
            <person name="Sitrit Y."/>
            <person name="Stielow B."/>
            <person name="Szollosi G."/>
            <person name="Zifcakova L."/>
            <person name="Stursova M."/>
            <person name="Spatafora J.W."/>
            <person name="Tedersoo L."/>
            <person name="Vaario L.-M."/>
            <person name="Yamada A."/>
            <person name="Yan M."/>
            <person name="Wang P."/>
            <person name="Xu J."/>
            <person name="Bruns T."/>
            <person name="Baldrian P."/>
            <person name="Vilgalys R."/>
            <person name="Henrissat B."/>
            <person name="Grigoriev I.V."/>
            <person name="Hibbett D."/>
            <person name="Nagy L.G."/>
            <person name="Martin F.M."/>
        </authorList>
    </citation>
    <scope>NUCLEOTIDE SEQUENCE</scope>
    <source>
        <strain evidence="1">Prilba</strain>
    </source>
</reference>